<dbReference type="PANTHER" id="PTHR46889">
    <property type="entry name" value="TRANSPOSASE INSF FOR INSERTION SEQUENCE IS3B-RELATED"/>
    <property type="match status" value="1"/>
</dbReference>
<dbReference type="Pfam" id="PF00665">
    <property type="entry name" value="rve"/>
    <property type="match status" value="1"/>
</dbReference>
<dbReference type="InterPro" id="IPR001584">
    <property type="entry name" value="Integrase_cat-core"/>
</dbReference>
<keyword evidence="4" id="KW-1185">Reference proteome</keyword>
<dbReference type="InterPro" id="IPR025948">
    <property type="entry name" value="HTH-like_dom"/>
</dbReference>
<accession>I8J6J6</accession>
<dbReference type="EMBL" id="AKKV01000004">
    <property type="protein sequence ID" value="EIT87441.1"/>
    <property type="molecule type" value="Genomic_DNA"/>
</dbReference>
<proteinExistence type="predicted"/>
<dbReference type="GO" id="GO:0003676">
    <property type="term" value="F:nucleic acid binding"/>
    <property type="evidence" value="ECO:0007669"/>
    <property type="project" value="InterPro"/>
</dbReference>
<evidence type="ECO:0000313" key="3">
    <source>
        <dbReference type="EMBL" id="EIT87441.1"/>
    </source>
</evidence>
<dbReference type="InterPro" id="IPR036397">
    <property type="entry name" value="RNaseH_sf"/>
</dbReference>
<feature type="domain" description="Integrase catalytic" evidence="2">
    <location>
        <begin position="69"/>
        <end position="160"/>
    </location>
</feature>
<dbReference type="InterPro" id="IPR048020">
    <property type="entry name" value="Transpos_IS3"/>
</dbReference>
<gene>
    <name evidence="3" type="ORF">A374_00175</name>
</gene>
<sequence>MCKETKYRYGHRKIKALLWREYQLKLNRNTVQRIMQKHHLQCRVKTKKRWKSQGESIVIAPNLLARNFSASAPNEKWVTDITYLQYGSATLYLSTIMDLYNNQNVAYKVYRHQQTSLVLDTLKEALAARENTEGVILHSDQGSVYTSYAFLGFYERTSCG</sequence>
<dbReference type="Pfam" id="PF13276">
    <property type="entry name" value="HTH_21"/>
    <property type="match status" value="1"/>
</dbReference>
<evidence type="ECO:0000313" key="4">
    <source>
        <dbReference type="Proteomes" id="UP000004080"/>
    </source>
</evidence>
<dbReference type="SUPFAM" id="SSF53098">
    <property type="entry name" value="Ribonuclease H-like"/>
    <property type="match status" value="1"/>
</dbReference>
<dbReference type="STRING" id="1196324.A374_00175"/>
<dbReference type="PATRIC" id="fig|1196324.3.peg.35"/>
<dbReference type="GO" id="GO:0015074">
    <property type="term" value="P:DNA integration"/>
    <property type="evidence" value="ECO:0007669"/>
    <property type="project" value="InterPro"/>
</dbReference>
<comment type="function">
    <text evidence="1">Involved in the transposition of the insertion sequence.</text>
</comment>
<organism evidence="3 4">
    <name type="scientific">Fictibacillus macauensis ZFHKF-1</name>
    <dbReference type="NCBI Taxonomy" id="1196324"/>
    <lineage>
        <taxon>Bacteria</taxon>
        <taxon>Bacillati</taxon>
        <taxon>Bacillota</taxon>
        <taxon>Bacilli</taxon>
        <taxon>Bacillales</taxon>
        <taxon>Fictibacillaceae</taxon>
        <taxon>Fictibacillus</taxon>
    </lineage>
</organism>
<reference evidence="3 4" key="1">
    <citation type="journal article" date="2012" name="J. Bacteriol.">
        <title>Genome of Bacillus macauensis ZFHKF-1, a Long-Chain-Forming Bacterium.</title>
        <authorList>
            <person name="Cai L."/>
            <person name="Zhang T."/>
        </authorList>
    </citation>
    <scope>NUCLEOTIDE SEQUENCE [LARGE SCALE GENOMIC DNA]</scope>
    <source>
        <strain evidence="3 4">ZFHKF-1</strain>
    </source>
</reference>
<dbReference type="PROSITE" id="PS50994">
    <property type="entry name" value="INTEGRASE"/>
    <property type="match status" value="1"/>
</dbReference>
<evidence type="ECO:0000256" key="1">
    <source>
        <dbReference type="ARBA" id="ARBA00002286"/>
    </source>
</evidence>
<name>I8J6J6_9BACL</name>
<dbReference type="Gene3D" id="3.30.420.10">
    <property type="entry name" value="Ribonuclease H-like superfamily/Ribonuclease H"/>
    <property type="match status" value="1"/>
</dbReference>
<dbReference type="InterPro" id="IPR050900">
    <property type="entry name" value="Transposase_IS3/IS150/IS904"/>
</dbReference>
<dbReference type="AlphaFoldDB" id="I8J6J6"/>
<dbReference type="PANTHER" id="PTHR46889:SF4">
    <property type="entry name" value="TRANSPOSASE INSO FOR INSERTION SEQUENCE ELEMENT IS911B-RELATED"/>
    <property type="match status" value="1"/>
</dbReference>
<evidence type="ECO:0000259" key="2">
    <source>
        <dbReference type="PROSITE" id="PS50994"/>
    </source>
</evidence>
<dbReference type="Proteomes" id="UP000004080">
    <property type="component" value="Unassembled WGS sequence"/>
</dbReference>
<comment type="caution">
    <text evidence="3">The sequence shown here is derived from an EMBL/GenBank/DDBJ whole genome shotgun (WGS) entry which is preliminary data.</text>
</comment>
<dbReference type="InterPro" id="IPR012337">
    <property type="entry name" value="RNaseH-like_sf"/>
</dbReference>
<protein>
    <submittedName>
        <fullName evidence="3">Transposase</fullName>
    </submittedName>
</protein>
<dbReference type="eggNOG" id="COG2801">
    <property type="taxonomic scope" value="Bacteria"/>
</dbReference>
<dbReference type="NCBIfam" id="NF033516">
    <property type="entry name" value="transpos_IS3"/>
    <property type="match status" value="1"/>
</dbReference>